<name>A0ABY8EDC5_9FIRM</name>
<sequence>MKKAFEILRDVKSVVISTVKDGIPQSRIIDIMDYDDGGIYFLTGKTKPFYRQLKREKKVAVTGMNKEYVQVRLVGDVHEIDIRLIEKLFDKNPELEKLFPTRNENDSFSVFYLSNGKGEVFDLSGKENKMNRVRFAFGKDTVNEAGCIITESCIECGKCKKVCPFYAISEGTPFVINPKLCDECGNCYYACPVSAIDLPKGI</sequence>
<dbReference type="InterPro" id="IPR012349">
    <property type="entry name" value="Split_barrel_FMN-bd"/>
</dbReference>
<dbReference type="InterPro" id="IPR017900">
    <property type="entry name" value="4Fe4S_Fe_S_CS"/>
</dbReference>
<dbReference type="RefSeq" id="WP_277732887.1">
    <property type="nucleotide sequence ID" value="NZ_CP120733.1"/>
</dbReference>
<evidence type="ECO:0000256" key="1">
    <source>
        <dbReference type="ARBA" id="ARBA00022485"/>
    </source>
</evidence>
<evidence type="ECO:0000256" key="2">
    <source>
        <dbReference type="ARBA" id="ARBA00022723"/>
    </source>
</evidence>
<keyword evidence="2" id="KW-0479">Metal-binding</keyword>
<keyword evidence="3" id="KW-0408">Iron</keyword>
<evidence type="ECO:0000256" key="4">
    <source>
        <dbReference type="ARBA" id="ARBA00023014"/>
    </source>
</evidence>
<evidence type="ECO:0000256" key="3">
    <source>
        <dbReference type="ARBA" id="ARBA00023004"/>
    </source>
</evidence>
<evidence type="ECO:0000313" key="6">
    <source>
        <dbReference type="EMBL" id="WFD10922.1"/>
    </source>
</evidence>
<reference evidence="6 7" key="1">
    <citation type="submission" date="2023-03" db="EMBL/GenBank/DDBJ databases">
        <title>Complete genome sequence of Tepidibacter sp. SWIR-1, isolated from a deep-sea hydrothermal vent.</title>
        <authorList>
            <person name="Li X."/>
        </authorList>
    </citation>
    <scope>NUCLEOTIDE SEQUENCE [LARGE SCALE GENOMIC DNA]</scope>
    <source>
        <strain evidence="6 7">SWIR-1</strain>
    </source>
</reference>
<gene>
    <name evidence="6" type="ORF">P4S50_02285</name>
</gene>
<dbReference type="PROSITE" id="PS00198">
    <property type="entry name" value="4FE4S_FER_1"/>
    <property type="match status" value="1"/>
</dbReference>
<evidence type="ECO:0000259" key="5">
    <source>
        <dbReference type="PROSITE" id="PS51379"/>
    </source>
</evidence>
<dbReference type="Pfam" id="PF01243">
    <property type="entry name" value="PNPOx_N"/>
    <property type="match status" value="1"/>
</dbReference>
<proteinExistence type="predicted"/>
<protein>
    <submittedName>
        <fullName evidence="6">4Fe-4S binding protein</fullName>
    </submittedName>
</protein>
<organism evidence="6 7">
    <name type="scientific">Tepidibacter hydrothermalis</name>
    <dbReference type="NCBI Taxonomy" id="3036126"/>
    <lineage>
        <taxon>Bacteria</taxon>
        <taxon>Bacillati</taxon>
        <taxon>Bacillota</taxon>
        <taxon>Clostridia</taxon>
        <taxon>Peptostreptococcales</taxon>
        <taxon>Peptostreptococcaceae</taxon>
        <taxon>Tepidibacter</taxon>
    </lineage>
</organism>
<keyword evidence="7" id="KW-1185">Reference proteome</keyword>
<dbReference type="PANTHER" id="PTHR43687:SF1">
    <property type="entry name" value="FERREDOXIN III"/>
    <property type="match status" value="1"/>
</dbReference>
<evidence type="ECO:0000313" key="7">
    <source>
        <dbReference type="Proteomes" id="UP001222800"/>
    </source>
</evidence>
<accession>A0ABY8EDC5</accession>
<dbReference type="PROSITE" id="PS51379">
    <property type="entry name" value="4FE4S_FER_2"/>
    <property type="match status" value="2"/>
</dbReference>
<keyword evidence="4" id="KW-0411">Iron-sulfur</keyword>
<feature type="domain" description="4Fe-4S ferredoxin-type" evidence="5">
    <location>
        <begin position="172"/>
        <end position="201"/>
    </location>
</feature>
<dbReference type="SUPFAM" id="SSF54862">
    <property type="entry name" value="4Fe-4S ferredoxins"/>
    <property type="match status" value="1"/>
</dbReference>
<dbReference type="InterPro" id="IPR050572">
    <property type="entry name" value="Fe-S_Ferredoxin"/>
</dbReference>
<dbReference type="PANTHER" id="PTHR43687">
    <property type="entry name" value="ADENYLYLSULFATE REDUCTASE, BETA SUBUNIT"/>
    <property type="match status" value="1"/>
</dbReference>
<dbReference type="Pfam" id="PF13237">
    <property type="entry name" value="Fer4_10"/>
    <property type="match status" value="1"/>
</dbReference>
<dbReference type="InterPro" id="IPR017896">
    <property type="entry name" value="4Fe4S_Fe-S-bd"/>
</dbReference>
<dbReference type="InterPro" id="IPR011576">
    <property type="entry name" value="Pyridox_Oxase_N"/>
</dbReference>
<dbReference type="Gene3D" id="3.30.70.20">
    <property type="match status" value="1"/>
</dbReference>
<dbReference type="Proteomes" id="UP001222800">
    <property type="component" value="Chromosome"/>
</dbReference>
<feature type="domain" description="4Fe-4S ferredoxin-type" evidence="5">
    <location>
        <begin position="144"/>
        <end position="169"/>
    </location>
</feature>
<keyword evidence="1" id="KW-0004">4Fe-4S</keyword>
<dbReference type="SUPFAM" id="SSF50475">
    <property type="entry name" value="FMN-binding split barrel"/>
    <property type="match status" value="1"/>
</dbReference>
<dbReference type="EMBL" id="CP120733">
    <property type="protein sequence ID" value="WFD10922.1"/>
    <property type="molecule type" value="Genomic_DNA"/>
</dbReference>
<dbReference type="Gene3D" id="2.30.110.10">
    <property type="entry name" value="Electron Transport, Fmn-binding Protein, Chain A"/>
    <property type="match status" value="1"/>
</dbReference>